<dbReference type="GO" id="GO:0052689">
    <property type="term" value="F:carboxylic ester hydrolase activity"/>
    <property type="evidence" value="ECO:0007669"/>
    <property type="project" value="TreeGrafter"/>
</dbReference>
<dbReference type="InterPro" id="IPR050565">
    <property type="entry name" value="LYPA1-2/EST-like"/>
</dbReference>
<evidence type="ECO:0000256" key="2">
    <source>
        <dbReference type="ARBA" id="ARBA00022801"/>
    </source>
</evidence>
<keyword evidence="5" id="KW-1185">Reference proteome</keyword>
<evidence type="ECO:0000313" key="5">
    <source>
        <dbReference type="Proteomes" id="UP000601435"/>
    </source>
</evidence>
<feature type="non-terminal residue" evidence="4">
    <location>
        <position position="1"/>
    </location>
</feature>
<dbReference type="Proteomes" id="UP000601435">
    <property type="component" value="Unassembled WGS sequence"/>
</dbReference>
<dbReference type="AlphaFoldDB" id="A0A813A6Z8"/>
<sequence>AVTYADGDQEDWPIHAELLASARAAALRRMQLSGLQLQRPSFLFPGLKAKPFWPREDFPKVVNLLEARAPRLSAEVHRLLADGDCSSDSEERSPQCRRFADLCSSSVRAAGSRSRCKADSAVGSRARWAWLAFALGAKLPRRAAASESCSQPAAVVFLHGSGDSGAGLKAYLRAVDGGDLLDELAVQGIKTYWPDSGVHPYTLAGGESMPIWYDRKGLPPTAPEDTASVEKSVHILVKLLDKVRADGVPANRIVIGGFSMGGGIALQLALRHPTKIAAAFVLSSFMCDDVAAYALLQTPPSVDVPILMMHGEADWFIRPVWGKDTAARLKDAGLNVDFVSIPGLRHEISRKEIALLRNWLWNLLKL</sequence>
<dbReference type="InterPro" id="IPR003140">
    <property type="entry name" value="PLipase/COase/thioEstase"/>
</dbReference>
<evidence type="ECO:0000256" key="1">
    <source>
        <dbReference type="ARBA" id="ARBA00006499"/>
    </source>
</evidence>
<protein>
    <submittedName>
        <fullName evidence="4">LYPLAL1 protein</fullName>
    </submittedName>
</protein>
<dbReference type="GO" id="GO:0005737">
    <property type="term" value="C:cytoplasm"/>
    <property type="evidence" value="ECO:0007669"/>
    <property type="project" value="TreeGrafter"/>
</dbReference>
<dbReference type="SUPFAM" id="SSF53474">
    <property type="entry name" value="alpha/beta-Hydrolases"/>
    <property type="match status" value="1"/>
</dbReference>
<keyword evidence="2" id="KW-0378">Hydrolase</keyword>
<dbReference type="InterPro" id="IPR029058">
    <property type="entry name" value="AB_hydrolase_fold"/>
</dbReference>
<dbReference type="PANTHER" id="PTHR10655:SF17">
    <property type="entry name" value="LYSOPHOSPHOLIPASE-LIKE PROTEIN 1"/>
    <property type="match status" value="1"/>
</dbReference>
<dbReference type="GO" id="GO:0008474">
    <property type="term" value="F:palmitoyl-(protein) hydrolase activity"/>
    <property type="evidence" value="ECO:0007669"/>
    <property type="project" value="TreeGrafter"/>
</dbReference>
<dbReference type="OrthoDB" id="2418081at2759"/>
<dbReference type="EMBL" id="CAJNJA010054230">
    <property type="protein sequence ID" value="CAE7853016.1"/>
    <property type="molecule type" value="Genomic_DNA"/>
</dbReference>
<feature type="domain" description="Phospholipase/carboxylesterase/thioesterase" evidence="3">
    <location>
        <begin position="151"/>
        <end position="360"/>
    </location>
</feature>
<dbReference type="Gene3D" id="3.40.50.1820">
    <property type="entry name" value="alpha/beta hydrolase"/>
    <property type="match status" value="1"/>
</dbReference>
<dbReference type="PANTHER" id="PTHR10655">
    <property type="entry name" value="LYSOPHOSPHOLIPASE-RELATED"/>
    <property type="match status" value="1"/>
</dbReference>
<evidence type="ECO:0000313" key="4">
    <source>
        <dbReference type="EMBL" id="CAE7853016.1"/>
    </source>
</evidence>
<comment type="caution">
    <text evidence="4">The sequence shown here is derived from an EMBL/GenBank/DDBJ whole genome shotgun (WGS) entry which is preliminary data.</text>
</comment>
<gene>
    <name evidence="4" type="primary">LYPLAL1</name>
    <name evidence="4" type="ORF">SNEC2469_LOCUS26545</name>
</gene>
<proteinExistence type="inferred from homology"/>
<dbReference type="Pfam" id="PF02230">
    <property type="entry name" value="Abhydrolase_2"/>
    <property type="match status" value="1"/>
</dbReference>
<organism evidence="4 5">
    <name type="scientific">Symbiodinium necroappetens</name>
    <dbReference type="NCBI Taxonomy" id="1628268"/>
    <lineage>
        <taxon>Eukaryota</taxon>
        <taxon>Sar</taxon>
        <taxon>Alveolata</taxon>
        <taxon>Dinophyceae</taxon>
        <taxon>Suessiales</taxon>
        <taxon>Symbiodiniaceae</taxon>
        <taxon>Symbiodinium</taxon>
    </lineage>
</organism>
<comment type="similarity">
    <text evidence="1">Belongs to the AB hydrolase superfamily. AB hydrolase 2 family.</text>
</comment>
<name>A0A813A6Z8_9DINO</name>
<reference evidence="4" key="1">
    <citation type="submission" date="2021-02" db="EMBL/GenBank/DDBJ databases">
        <authorList>
            <person name="Dougan E. K."/>
            <person name="Rhodes N."/>
            <person name="Thang M."/>
            <person name="Chan C."/>
        </authorList>
    </citation>
    <scope>NUCLEOTIDE SEQUENCE</scope>
</reference>
<evidence type="ECO:0000259" key="3">
    <source>
        <dbReference type="Pfam" id="PF02230"/>
    </source>
</evidence>
<accession>A0A813A6Z8</accession>